<dbReference type="Proteomes" id="UP001589818">
    <property type="component" value="Unassembled WGS sequence"/>
</dbReference>
<reference evidence="2 3" key="1">
    <citation type="submission" date="2024-09" db="EMBL/GenBank/DDBJ databases">
        <authorList>
            <person name="Sun Q."/>
            <person name="Mori K."/>
        </authorList>
    </citation>
    <scope>NUCLEOTIDE SEQUENCE [LARGE SCALE GENOMIC DNA]</scope>
    <source>
        <strain evidence="2 3">CCM 4839</strain>
    </source>
</reference>
<gene>
    <name evidence="2" type="ORF">ACFFJ8_24305</name>
</gene>
<evidence type="ECO:0000313" key="2">
    <source>
        <dbReference type="EMBL" id="MFC0394468.1"/>
    </source>
</evidence>
<comment type="caution">
    <text evidence="2">The sequence shown here is derived from an EMBL/GenBank/DDBJ whole genome shotgun (WGS) entry which is preliminary data.</text>
</comment>
<sequence>MLYVSFALYRISADKLVKNSEQHAFSALDIGEYYLDRLIVDENDLLTGCSHSNIFAQEVFYRAGGFLLMNPIFLPGMTLETPPATRTSKFERIPGIAEAVLSEAPIRESDVLVIASVSGRNDVPVEMALWARERGVKVVALTSFGNGSEPSSERQS</sequence>
<dbReference type="Pfam" id="PF13580">
    <property type="entry name" value="SIS_2"/>
    <property type="match status" value="1"/>
</dbReference>
<dbReference type="PROSITE" id="PS51464">
    <property type="entry name" value="SIS"/>
    <property type="match status" value="1"/>
</dbReference>
<evidence type="ECO:0000259" key="1">
    <source>
        <dbReference type="PROSITE" id="PS51464"/>
    </source>
</evidence>
<dbReference type="EMBL" id="JBHLVF010000041">
    <property type="protein sequence ID" value="MFC0394468.1"/>
    <property type="molecule type" value="Genomic_DNA"/>
</dbReference>
<dbReference type="RefSeq" id="WP_204815604.1">
    <property type="nucleotide sequence ID" value="NZ_JANHOF010000001.1"/>
</dbReference>
<accession>A0ABV6JIT2</accession>
<dbReference type="InterPro" id="IPR001347">
    <property type="entry name" value="SIS_dom"/>
</dbReference>
<dbReference type="PANTHER" id="PTHR30390">
    <property type="entry name" value="SEDOHEPTULOSE 7-PHOSPHATE ISOMERASE / DNAA INITIATOR-ASSOCIATING FACTOR FOR REPLICATION INITIATION"/>
    <property type="match status" value="1"/>
</dbReference>
<dbReference type="Gene3D" id="3.40.50.10490">
    <property type="entry name" value="Glucose-6-phosphate isomerase like protein, domain 1"/>
    <property type="match status" value="1"/>
</dbReference>
<organism evidence="2 3">
    <name type="scientific">Paenibacillus mendelii</name>
    <dbReference type="NCBI Taxonomy" id="206163"/>
    <lineage>
        <taxon>Bacteria</taxon>
        <taxon>Bacillati</taxon>
        <taxon>Bacillota</taxon>
        <taxon>Bacilli</taxon>
        <taxon>Bacillales</taxon>
        <taxon>Paenibacillaceae</taxon>
        <taxon>Paenibacillus</taxon>
    </lineage>
</organism>
<protein>
    <submittedName>
        <fullName evidence="2">SIS domain-containing protein</fullName>
    </submittedName>
</protein>
<evidence type="ECO:0000313" key="3">
    <source>
        <dbReference type="Proteomes" id="UP001589818"/>
    </source>
</evidence>
<dbReference type="InterPro" id="IPR050099">
    <property type="entry name" value="SIS_GmhA/DiaA_subfam"/>
</dbReference>
<dbReference type="InterPro" id="IPR046348">
    <property type="entry name" value="SIS_dom_sf"/>
</dbReference>
<proteinExistence type="predicted"/>
<dbReference type="PANTHER" id="PTHR30390:SF7">
    <property type="entry name" value="PHOSPHOHEPTOSE ISOMERASE"/>
    <property type="match status" value="1"/>
</dbReference>
<feature type="domain" description="SIS" evidence="1">
    <location>
        <begin position="34"/>
        <end position="156"/>
    </location>
</feature>
<keyword evidence="3" id="KW-1185">Reference proteome</keyword>
<name>A0ABV6JIT2_9BACL</name>
<dbReference type="SUPFAM" id="SSF53697">
    <property type="entry name" value="SIS domain"/>
    <property type="match status" value="1"/>
</dbReference>